<dbReference type="Pfam" id="PF12796">
    <property type="entry name" value="Ank_2"/>
    <property type="match status" value="1"/>
</dbReference>
<accession>A0A9P0HJU4</accession>
<protein>
    <submittedName>
        <fullName evidence="2">Uncharacterized protein</fullName>
    </submittedName>
</protein>
<sequence>MPQEDRSSRLQCTWWPAGRLARQPASSGRSSPAPAGTSGPARMGKGRMNTDESLPDFILRNRLQAGVPTSRKWKDKLGPGAVSDLQKGKIPLLLAVEAGNQSMCRELLSQSTLEQLRATSENGDTALHLAARKRDID</sequence>
<dbReference type="OrthoDB" id="195446at2759"/>
<dbReference type="AlphaFoldDB" id="A0A9P0HJU4"/>
<evidence type="ECO:0000256" key="1">
    <source>
        <dbReference type="SAM" id="MobiDB-lite"/>
    </source>
</evidence>
<feature type="region of interest" description="Disordered" evidence="1">
    <location>
        <begin position="1"/>
        <end position="56"/>
    </location>
</feature>
<reference evidence="2" key="1">
    <citation type="submission" date="2022-01" db="EMBL/GenBank/DDBJ databases">
        <authorList>
            <person name="King R."/>
        </authorList>
    </citation>
    <scope>NUCLEOTIDE SEQUENCE</scope>
</reference>
<organism evidence="2 3">
    <name type="scientific">Nezara viridula</name>
    <name type="common">Southern green stink bug</name>
    <name type="synonym">Cimex viridulus</name>
    <dbReference type="NCBI Taxonomy" id="85310"/>
    <lineage>
        <taxon>Eukaryota</taxon>
        <taxon>Metazoa</taxon>
        <taxon>Ecdysozoa</taxon>
        <taxon>Arthropoda</taxon>
        <taxon>Hexapoda</taxon>
        <taxon>Insecta</taxon>
        <taxon>Pterygota</taxon>
        <taxon>Neoptera</taxon>
        <taxon>Paraneoptera</taxon>
        <taxon>Hemiptera</taxon>
        <taxon>Heteroptera</taxon>
        <taxon>Panheteroptera</taxon>
        <taxon>Pentatomomorpha</taxon>
        <taxon>Pentatomoidea</taxon>
        <taxon>Pentatomidae</taxon>
        <taxon>Pentatominae</taxon>
        <taxon>Nezara</taxon>
    </lineage>
</organism>
<proteinExistence type="predicted"/>
<gene>
    <name evidence="2" type="ORF">NEZAVI_LOCUS11873</name>
</gene>
<feature type="non-terminal residue" evidence="2">
    <location>
        <position position="137"/>
    </location>
</feature>
<dbReference type="SUPFAM" id="SSF48403">
    <property type="entry name" value="Ankyrin repeat"/>
    <property type="match status" value="1"/>
</dbReference>
<dbReference type="Gene3D" id="1.25.40.20">
    <property type="entry name" value="Ankyrin repeat-containing domain"/>
    <property type="match status" value="1"/>
</dbReference>
<dbReference type="Proteomes" id="UP001152798">
    <property type="component" value="Chromosome 5"/>
</dbReference>
<name>A0A9P0HJU4_NEZVI</name>
<keyword evidence="3" id="KW-1185">Reference proteome</keyword>
<evidence type="ECO:0000313" key="2">
    <source>
        <dbReference type="EMBL" id="CAH1403235.1"/>
    </source>
</evidence>
<dbReference type="EMBL" id="OV725081">
    <property type="protein sequence ID" value="CAH1403235.1"/>
    <property type="molecule type" value="Genomic_DNA"/>
</dbReference>
<evidence type="ECO:0000313" key="3">
    <source>
        <dbReference type="Proteomes" id="UP001152798"/>
    </source>
</evidence>
<dbReference type="InterPro" id="IPR002110">
    <property type="entry name" value="Ankyrin_rpt"/>
</dbReference>
<feature type="compositionally biased region" description="Low complexity" evidence="1">
    <location>
        <begin position="21"/>
        <end position="42"/>
    </location>
</feature>
<dbReference type="InterPro" id="IPR036770">
    <property type="entry name" value="Ankyrin_rpt-contain_sf"/>
</dbReference>